<evidence type="ECO:0008006" key="4">
    <source>
        <dbReference type="Google" id="ProtNLM"/>
    </source>
</evidence>
<sequence length="105" mass="10361">MTDPFTDLPIAPQGDRPPQNGLGNASLAFGLVALATTWLPALLGLIGLITGVLAVVFGAIGLAWARTGLATNRGTAAGGLFSGLGALTVMVLIFLIASSGGPFGA</sequence>
<reference evidence="2 3" key="1">
    <citation type="submission" date="2019-10" db="EMBL/GenBank/DDBJ databases">
        <title>Glycomyces albidus sp. nov., a novel actinomycete isolated from rhizosphere soil of wheat (Triticum aestivum L.).</title>
        <authorList>
            <person name="Qian L."/>
        </authorList>
    </citation>
    <scope>NUCLEOTIDE SEQUENCE [LARGE SCALE GENOMIC DNA]</scope>
    <source>
        <strain evidence="2 3">NEAU-7082</strain>
    </source>
</reference>
<keyword evidence="1" id="KW-1133">Transmembrane helix</keyword>
<feature type="transmembrane region" description="Helical" evidence="1">
    <location>
        <begin position="45"/>
        <end position="65"/>
    </location>
</feature>
<dbReference type="RefSeq" id="WP_153023618.1">
    <property type="nucleotide sequence ID" value="NZ_WIAO01000002.1"/>
</dbReference>
<dbReference type="AlphaFoldDB" id="A0A6L5G484"/>
<evidence type="ECO:0000313" key="2">
    <source>
        <dbReference type="EMBL" id="MQM24438.1"/>
    </source>
</evidence>
<gene>
    <name evidence="2" type="ORF">GFD30_02405</name>
</gene>
<dbReference type="EMBL" id="WIAO01000002">
    <property type="protein sequence ID" value="MQM24438.1"/>
    <property type="molecule type" value="Genomic_DNA"/>
</dbReference>
<protein>
    <recommendedName>
        <fullName evidence="4">DUF4190 domain-containing protein</fullName>
    </recommendedName>
</protein>
<keyword evidence="1" id="KW-0472">Membrane</keyword>
<organism evidence="2 3">
    <name type="scientific">Glycomyces albidus</name>
    <dbReference type="NCBI Taxonomy" id="2656774"/>
    <lineage>
        <taxon>Bacteria</taxon>
        <taxon>Bacillati</taxon>
        <taxon>Actinomycetota</taxon>
        <taxon>Actinomycetes</taxon>
        <taxon>Glycomycetales</taxon>
        <taxon>Glycomycetaceae</taxon>
        <taxon>Glycomyces</taxon>
    </lineage>
</organism>
<evidence type="ECO:0000313" key="3">
    <source>
        <dbReference type="Proteomes" id="UP000477750"/>
    </source>
</evidence>
<feature type="transmembrane region" description="Helical" evidence="1">
    <location>
        <begin position="77"/>
        <end position="97"/>
    </location>
</feature>
<evidence type="ECO:0000256" key="1">
    <source>
        <dbReference type="SAM" id="Phobius"/>
    </source>
</evidence>
<name>A0A6L5G484_9ACTN</name>
<accession>A0A6L5G484</accession>
<proteinExistence type="predicted"/>
<keyword evidence="1" id="KW-0812">Transmembrane</keyword>
<dbReference type="Proteomes" id="UP000477750">
    <property type="component" value="Unassembled WGS sequence"/>
</dbReference>
<comment type="caution">
    <text evidence="2">The sequence shown here is derived from an EMBL/GenBank/DDBJ whole genome shotgun (WGS) entry which is preliminary data.</text>
</comment>
<keyword evidence="3" id="KW-1185">Reference proteome</keyword>